<dbReference type="InterPro" id="IPR036322">
    <property type="entry name" value="WD40_repeat_dom_sf"/>
</dbReference>
<keyword evidence="1" id="KW-0853">WD repeat</keyword>
<dbReference type="Proteomes" id="UP000184330">
    <property type="component" value="Unassembled WGS sequence"/>
</dbReference>
<evidence type="ECO:0000256" key="4">
    <source>
        <dbReference type="SAM" id="MobiDB-lite"/>
    </source>
</evidence>
<dbReference type="PANTHER" id="PTHR46042:SF1">
    <property type="entry name" value="DIPHTHINE METHYLTRANSFERASE"/>
    <property type="match status" value="1"/>
</dbReference>
<dbReference type="Gene3D" id="2.130.10.10">
    <property type="entry name" value="YVTN repeat-like/Quinoprotein amine dehydrogenase"/>
    <property type="match status" value="1"/>
</dbReference>
<keyword evidence="2" id="KW-0677">Repeat</keyword>
<evidence type="ECO:0000256" key="3">
    <source>
        <dbReference type="ARBA" id="ARBA00043952"/>
    </source>
</evidence>
<protein>
    <submittedName>
        <fullName evidence="5">Uncharacterized protein</fullName>
    </submittedName>
</protein>
<dbReference type="EMBL" id="FJOG01000010">
    <property type="protein sequence ID" value="CZR57636.1"/>
    <property type="molecule type" value="Genomic_DNA"/>
</dbReference>
<name>A0A1L7WXZ3_9HELO</name>
<organism evidence="5 6">
    <name type="scientific">Phialocephala subalpina</name>
    <dbReference type="NCBI Taxonomy" id="576137"/>
    <lineage>
        <taxon>Eukaryota</taxon>
        <taxon>Fungi</taxon>
        <taxon>Dikarya</taxon>
        <taxon>Ascomycota</taxon>
        <taxon>Pezizomycotina</taxon>
        <taxon>Leotiomycetes</taxon>
        <taxon>Helotiales</taxon>
        <taxon>Mollisiaceae</taxon>
        <taxon>Phialocephala</taxon>
        <taxon>Phialocephala fortinii species complex</taxon>
    </lineage>
</organism>
<sequence>MESPTSLEAPPEDSDVAELTKKLAATSASAEKSTGKAVKEWSKAVSPITSETINHPGLHPACLEFAPADLDPKYSAGMRCIAHSYFVVGLYEILPEETKTAQEADEPTSKDETKECEGGSLAQAVGEGDGELPTHGEALANGEVPTGREQKRKGGISLYRLEDHQLVWKKDNLQDYGVYDLKFLPHHPIFATSTTIGTIVIHQLQAEEIPETRHWHLTVREIISHEIFPAGKNLITSIAWQPFRDASDLKCILAITVDNSGVYLLGFHENFTRYEILNHGRPLHEHVLKTPYFETKESAYACAFSTHAPVKIFSGGDDSLLRASTLSPCICPGQIRKRPCTEGSTSYKKAIAQSGVTSILPLPIYDSSDAWSILLVGSYDGNVYLCTVFDGEKTSADTITSFALGGGVYHMKFLQAYPDPKSQTNVESQWDTDNQTDKESQTNMQVSFRFLACCMYAGAKIMEVSRNKDGVWSFSILAYFKDLVYVEEGKLSVCYAGDVQPVPVQMGEETPDYSGQRLCVTSSYDDSKLSLWSFDSGESRSILSPKRKKFRPLHELLW</sequence>
<evidence type="ECO:0000256" key="1">
    <source>
        <dbReference type="ARBA" id="ARBA00022574"/>
    </source>
</evidence>
<evidence type="ECO:0000256" key="2">
    <source>
        <dbReference type="ARBA" id="ARBA00022737"/>
    </source>
</evidence>
<proteinExistence type="predicted"/>
<keyword evidence="6" id="KW-1185">Reference proteome</keyword>
<dbReference type="GO" id="GO:0061685">
    <property type="term" value="F:diphthine methylesterase activity"/>
    <property type="evidence" value="ECO:0007669"/>
    <property type="project" value="TreeGrafter"/>
</dbReference>
<dbReference type="GO" id="GO:0005737">
    <property type="term" value="C:cytoplasm"/>
    <property type="evidence" value="ECO:0007669"/>
    <property type="project" value="TreeGrafter"/>
</dbReference>
<evidence type="ECO:0000313" key="5">
    <source>
        <dbReference type="EMBL" id="CZR57636.1"/>
    </source>
</evidence>
<accession>A0A1L7WXZ3</accession>
<dbReference type="PANTHER" id="PTHR46042">
    <property type="entry name" value="DIPHTHINE METHYLTRANSFERASE"/>
    <property type="match status" value="1"/>
</dbReference>
<reference evidence="5 6" key="1">
    <citation type="submission" date="2016-03" db="EMBL/GenBank/DDBJ databases">
        <authorList>
            <person name="Ploux O."/>
        </authorList>
    </citation>
    <scope>NUCLEOTIDE SEQUENCE [LARGE SCALE GENOMIC DNA]</scope>
    <source>
        <strain evidence="5 6">UAMH 11012</strain>
    </source>
</reference>
<feature type="compositionally biased region" description="Basic and acidic residues" evidence="4">
    <location>
        <begin position="99"/>
        <end position="117"/>
    </location>
</feature>
<dbReference type="GO" id="GO:0017183">
    <property type="term" value="P:protein histidyl modification to diphthamide"/>
    <property type="evidence" value="ECO:0007669"/>
    <property type="project" value="TreeGrafter"/>
</dbReference>
<evidence type="ECO:0000313" key="6">
    <source>
        <dbReference type="Proteomes" id="UP000184330"/>
    </source>
</evidence>
<gene>
    <name evidence="5" type="ORF">PAC_07525</name>
</gene>
<dbReference type="AlphaFoldDB" id="A0A1L7WXZ3"/>
<feature type="region of interest" description="Disordered" evidence="4">
    <location>
        <begin position="99"/>
        <end position="151"/>
    </location>
</feature>
<dbReference type="InterPro" id="IPR015943">
    <property type="entry name" value="WD40/YVTN_repeat-like_dom_sf"/>
</dbReference>
<dbReference type="InterPro" id="IPR052415">
    <property type="entry name" value="Diphthine_MTase"/>
</dbReference>
<dbReference type="STRING" id="576137.A0A1L7WXZ3"/>
<dbReference type="OrthoDB" id="1930760at2759"/>
<dbReference type="SUPFAM" id="SSF50978">
    <property type="entry name" value="WD40 repeat-like"/>
    <property type="match status" value="1"/>
</dbReference>
<comment type="pathway">
    <text evidence="3">Protein modification.</text>
</comment>